<name>A0A1H5VAQ5_9EURY</name>
<keyword evidence="1" id="KW-1133">Transmembrane helix</keyword>
<sequence>MAGASGTGAVGWVARGLVALCFVGGAVAALTGRLVMAGGGFLAGHTLLAAAAVIQGQRRRGVGLSLSGVGWLVLSLGLAVGQRDPPGPEQPLLLAGAGLVVVGAVLLSGSFGDRSAS</sequence>
<protein>
    <submittedName>
        <fullName evidence="3">Uncharacterized protein</fullName>
    </submittedName>
</protein>
<evidence type="ECO:0000313" key="3">
    <source>
        <dbReference type="EMBL" id="SEF84280.1"/>
    </source>
</evidence>
<dbReference type="EMBL" id="FNVN01000001">
    <property type="protein sequence ID" value="SEF84280.1"/>
    <property type="molecule type" value="Genomic_DNA"/>
</dbReference>
<keyword evidence="1" id="KW-0472">Membrane</keyword>
<dbReference type="Proteomes" id="UP000296733">
    <property type="component" value="Chromosome"/>
</dbReference>
<reference evidence="2 5" key="2">
    <citation type="journal article" date="2019" name="Nat. Commun.">
        <title>A new type of DNA phosphorothioation-based antiviral system in archaea.</title>
        <authorList>
            <person name="Xiong L."/>
            <person name="Liu S."/>
            <person name="Chen S."/>
            <person name="Xiao Y."/>
            <person name="Zhu B."/>
            <person name="Gao Y."/>
            <person name="Zhang Y."/>
            <person name="Chen B."/>
            <person name="Luo J."/>
            <person name="Deng Z."/>
            <person name="Chen X."/>
            <person name="Wang L."/>
            <person name="Chen S."/>
        </authorList>
    </citation>
    <scope>NUCLEOTIDE SEQUENCE [LARGE SCALE GENOMIC DNA]</scope>
    <source>
        <strain evidence="2 5">CGMCC 1.10331</strain>
    </source>
</reference>
<accession>A0A1H5VAQ5</accession>
<keyword evidence="1" id="KW-0812">Transmembrane</keyword>
<evidence type="ECO:0000256" key="1">
    <source>
        <dbReference type="SAM" id="Phobius"/>
    </source>
</evidence>
<reference evidence="3 4" key="1">
    <citation type="submission" date="2016-10" db="EMBL/GenBank/DDBJ databases">
        <authorList>
            <person name="de Groot N.N."/>
        </authorList>
    </citation>
    <scope>NUCLEOTIDE SEQUENCE [LARGE SCALE GENOMIC DNA]</scope>
    <source>
        <strain evidence="3 4">CGMCC 1.10331</strain>
    </source>
</reference>
<proteinExistence type="predicted"/>
<dbReference type="EMBL" id="CP031311">
    <property type="protein sequence ID" value="QCC46769.1"/>
    <property type="molecule type" value="Genomic_DNA"/>
</dbReference>
<dbReference type="GeneID" id="39857080"/>
<evidence type="ECO:0000313" key="4">
    <source>
        <dbReference type="Proteomes" id="UP000236740"/>
    </source>
</evidence>
<keyword evidence="4" id="KW-1185">Reference proteome</keyword>
<dbReference type="OrthoDB" id="386117at2157"/>
<dbReference type="KEGG" id="hlm:DV707_03290"/>
<evidence type="ECO:0000313" key="5">
    <source>
        <dbReference type="Proteomes" id="UP000296733"/>
    </source>
</evidence>
<feature type="transmembrane region" description="Helical" evidence="1">
    <location>
        <begin position="61"/>
        <end position="80"/>
    </location>
</feature>
<feature type="transmembrane region" description="Helical" evidence="1">
    <location>
        <begin position="92"/>
        <end position="112"/>
    </location>
</feature>
<dbReference type="AlphaFoldDB" id="A0A1H5VAQ5"/>
<dbReference type="Proteomes" id="UP000236740">
    <property type="component" value="Unassembled WGS sequence"/>
</dbReference>
<feature type="transmembrane region" description="Helical" evidence="1">
    <location>
        <begin position="12"/>
        <end position="30"/>
    </location>
</feature>
<evidence type="ECO:0000313" key="2">
    <source>
        <dbReference type="EMBL" id="QCC46769.1"/>
    </source>
</evidence>
<organism evidence="3 4">
    <name type="scientific">Halobellus limi</name>
    <dbReference type="NCBI Taxonomy" id="699433"/>
    <lineage>
        <taxon>Archaea</taxon>
        <taxon>Methanobacteriati</taxon>
        <taxon>Methanobacteriota</taxon>
        <taxon>Stenosarchaea group</taxon>
        <taxon>Halobacteria</taxon>
        <taxon>Halobacteriales</taxon>
        <taxon>Haloferacaceae</taxon>
        <taxon>Halobellus</taxon>
    </lineage>
</organism>
<gene>
    <name evidence="2" type="ORF">DV707_03290</name>
    <name evidence="3" type="ORF">SAMN04488133_0898</name>
</gene>
<feature type="transmembrane region" description="Helical" evidence="1">
    <location>
        <begin position="36"/>
        <end position="54"/>
    </location>
</feature>
<dbReference type="RefSeq" id="WP_103990632.1">
    <property type="nucleotide sequence ID" value="NZ_CP031311.1"/>
</dbReference>